<dbReference type="EMBL" id="BGZK01001003">
    <property type="protein sequence ID" value="GBP68190.1"/>
    <property type="molecule type" value="Genomic_DNA"/>
</dbReference>
<evidence type="ECO:0000313" key="3">
    <source>
        <dbReference type="Proteomes" id="UP000299102"/>
    </source>
</evidence>
<proteinExistence type="predicted"/>
<name>A0A4C1XY93_EUMVA</name>
<protein>
    <submittedName>
        <fullName evidence="2">Uncharacterized protein</fullName>
    </submittedName>
</protein>
<dbReference type="Proteomes" id="UP000299102">
    <property type="component" value="Unassembled WGS sequence"/>
</dbReference>
<accession>A0A4C1XY93</accession>
<feature type="region of interest" description="Disordered" evidence="1">
    <location>
        <begin position="1"/>
        <end position="23"/>
    </location>
</feature>
<organism evidence="2 3">
    <name type="scientific">Eumeta variegata</name>
    <name type="common">Bagworm moth</name>
    <name type="synonym">Eumeta japonica</name>
    <dbReference type="NCBI Taxonomy" id="151549"/>
    <lineage>
        <taxon>Eukaryota</taxon>
        <taxon>Metazoa</taxon>
        <taxon>Ecdysozoa</taxon>
        <taxon>Arthropoda</taxon>
        <taxon>Hexapoda</taxon>
        <taxon>Insecta</taxon>
        <taxon>Pterygota</taxon>
        <taxon>Neoptera</taxon>
        <taxon>Endopterygota</taxon>
        <taxon>Lepidoptera</taxon>
        <taxon>Glossata</taxon>
        <taxon>Ditrysia</taxon>
        <taxon>Tineoidea</taxon>
        <taxon>Psychidae</taxon>
        <taxon>Oiketicinae</taxon>
        <taxon>Eumeta</taxon>
    </lineage>
</organism>
<dbReference type="AlphaFoldDB" id="A0A4C1XY93"/>
<comment type="caution">
    <text evidence="2">The sequence shown here is derived from an EMBL/GenBank/DDBJ whole genome shotgun (WGS) entry which is preliminary data.</text>
</comment>
<sequence length="121" mass="13442">MSPLPSCETFPGDQVDTDGPHHAEMKTNRWDWLSTGGFGCPVRVLTAGILPLAWKVAAIKVIPKPGKDDYSRPKSYRPIGLLCNGKNRGKDARLPHQMAYHAEAATRQYGFMPQRGRRTPV</sequence>
<evidence type="ECO:0000256" key="1">
    <source>
        <dbReference type="SAM" id="MobiDB-lite"/>
    </source>
</evidence>
<gene>
    <name evidence="2" type="ORF">EVAR_23341_1</name>
</gene>
<dbReference type="OrthoDB" id="411871at2759"/>
<keyword evidence="3" id="KW-1185">Reference proteome</keyword>
<reference evidence="2 3" key="1">
    <citation type="journal article" date="2019" name="Commun. Biol.">
        <title>The bagworm genome reveals a unique fibroin gene that provides high tensile strength.</title>
        <authorList>
            <person name="Kono N."/>
            <person name="Nakamura H."/>
            <person name="Ohtoshi R."/>
            <person name="Tomita M."/>
            <person name="Numata K."/>
            <person name="Arakawa K."/>
        </authorList>
    </citation>
    <scope>NUCLEOTIDE SEQUENCE [LARGE SCALE GENOMIC DNA]</scope>
</reference>
<evidence type="ECO:0000313" key="2">
    <source>
        <dbReference type="EMBL" id="GBP68190.1"/>
    </source>
</evidence>